<evidence type="ECO:0000313" key="3">
    <source>
        <dbReference type="Proteomes" id="UP000512286"/>
    </source>
</evidence>
<protein>
    <submittedName>
        <fullName evidence="2">Uncharacterized protein</fullName>
    </submittedName>
</protein>
<sequence>MRKYKKIVACVILLIGMGFITYNIDSKRISQDEKPIFVVPTSVAKDGGTTVYRGLGYKVIRWKMISIRQVDGNEVQGLMAGYEISTMFKSQNINDGPKKELKFVINE</sequence>
<dbReference type="EMBL" id="CP059378">
    <property type="protein sequence ID" value="QLY81554.1"/>
    <property type="molecule type" value="Genomic_DNA"/>
</dbReference>
<evidence type="ECO:0000313" key="2">
    <source>
        <dbReference type="EMBL" id="QLY81554.1"/>
    </source>
</evidence>
<dbReference type="Proteomes" id="UP000512286">
    <property type="component" value="Chromosome"/>
</dbReference>
<proteinExistence type="predicted"/>
<dbReference type="KEGG" id="cint:HZF06_08230"/>
<dbReference type="AlphaFoldDB" id="A0A7D7A007"/>
<keyword evidence="1" id="KW-1133">Transmembrane helix</keyword>
<name>A0A7D7A007_9CLOT</name>
<organism evidence="2 3">
    <name type="scientific">Clostridium intestinale</name>
    <dbReference type="NCBI Taxonomy" id="36845"/>
    <lineage>
        <taxon>Bacteria</taxon>
        <taxon>Bacillati</taxon>
        <taxon>Bacillota</taxon>
        <taxon>Clostridia</taxon>
        <taxon>Eubacteriales</taxon>
        <taxon>Clostridiaceae</taxon>
        <taxon>Clostridium</taxon>
    </lineage>
</organism>
<reference evidence="2 3" key="1">
    <citation type="submission" date="2020-07" db="EMBL/GenBank/DDBJ databases">
        <title>Electron transfer.</title>
        <authorList>
            <person name="Huang L."/>
            <person name="Liu X."/>
            <person name="Zhou S."/>
        </authorList>
    </citation>
    <scope>NUCLEOTIDE SEQUENCE [LARGE SCALE GENOMIC DNA]</scope>
    <source>
        <strain evidence="2 3">Lx1</strain>
    </source>
</reference>
<keyword evidence="1" id="KW-0472">Membrane</keyword>
<keyword evidence="1" id="KW-0812">Transmembrane</keyword>
<accession>A0A7D7A007</accession>
<gene>
    <name evidence="2" type="ORF">HZF06_08230</name>
</gene>
<dbReference type="RefSeq" id="WP_181603125.1">
    <property type="nucleotide sequence ID" value="NZ_CP059378.1"/>
</dbReference>
<feature type="transmembrane region" description="Helical" evidence="1">
    <location>
        <begin position="7"/>
        <end position="24"/>
    </location>
</feature>
<evidence type="ECO:0000256" key="1">
    <source>
        <dbReference type="SAM" id="Phobius"/>
    </source>
</evidence>